<sequence length="143" mass="16493">MCCLLTTNGRLVFSFLLQTLFPASSDDPTVSKMTLCSFHNLVEIDIDELINIGKKIIPSNRLLHLVNLEKIYSRSQMMRGMRFLKRPSSVEEVFEVATTLDGINESSQAVVKIPIPNLREMSLYDVQSLKYLWKSNRWKGYEF</sequence>
<feature type="domain" description="Disease resistance protein At4g27190-like leucine-rich repeats" evidence="2">
    <location>
        <begin position="36"/>
        <end position="137"/>
    </location>
</feature>
<name>A0AAD8NW66_TARER</name>
<feature type="signal peptide" evidence="1">
    <location>
        <begin position="1"/>
        <end position="25"/>
    </location>
</feature>
<evidence type="ECO:0000313" key="3">
    <source>
        <dbReference type="EMBL" id="KAK1422956.1"/>
    </source>
</evidence>
<keyword evidence="1" id="KW-0732">Signal</keyword>
<proteinExistence type="predicted"/>
<dbReference type="Proteomes" id="UP001229421">
    <property type="component" value="Unassembled WGS sequence"/>
</dbReference>
<organism evidence="3 4">
    <name type="scientific">Tagetes erecta</name>
    <name type="common">African marigold</name>
    <dbReference type="NCBI Taxonomy" id="13708"/>
    <lineage>
        <taxon>Eukaryota</taxon>
        <taxon>Viridiplantae</taxon>
        <taxon>Streptophyta</taxon>
        <taxon>Embryophyta</taxon>
        <taxon>Tracheophyta</taxon>
        <taxon>Spermatophyta</taxon>
        <taxon>Magnoliopsida</taxon>
        <taxon>eudicotyledons</taxon>
        <taxon>Gunneridae</taxon>
        <taxon>Pentapetalae</taxon>
        <taxon>asterids</taxon>
        <taxon>campanulids</taxon>
        <taxon>Asterales</taxon>
        <taxon>Asteraceae</taxon>
        <taxon>Asteroideae</taxon>
        <taxon>Heliantheae alliance</taxon>
        <taxon>Tageteae</taxon>
        <taxon>Tagetes</taxon>
    </lineage>
</organism>
<evidence type="ECO:0000259" key="2">
    <source>
        <dbReference type="Pfam" id="PF23247"/>
    </source>
</evidence>
<reference evidence="3" key="1">
    <citation type="journal article" date="2023" name="bioRxiv">
        <title>Improved chromosome-level genome assembly for marigold (Tagetes erecta).</title>
        <authorList>
            <person name="Jiang F."/>
            <person name="Yuan L."/>
            <person name="Wang S."/>
            <person name="Wang H."/>
            <person name="Xu D."/>
            <person name="Wang A."/>
            <person name="Fan W."/>
        </authorList>
    </citation>
    <scope>NUCLEOTIDE SEQUENCE</scope>
    <source>
        <strain evidence="3">WSJ</strain>
        <tissue evidence="3">Leaf</tissue>
    </source>
</reference>
<dbReference type="AlphaFoldDB" id="A0AAD8NW66"/>
<comment type="caution">
    <text evidence="3">The sequence shown here is derived from an EMBL/GenBank/DDBJ whole genome shotgun (WGS) entry which is preliminary data.</text>
</comment>
<feature type="chain" id="PRO_5041911805" description="Disease resistance protein At4g27190-like leucine-rich repeats domain-containing protein" evidence="1">
    <location>
        <begin position="26"/>
        <end position="143"/>
    </location>
</feature>
<dbReference type="EMBL" id="JAUHHV010000005">
    <property type="protein sequence ID" value="KAK1422956.1"/>
    <property type="molecule type" value="Genomic_DNA"/>
</dbReference>
<accession>A0AAD8NW66</accession>
<evidence type="ECO:0000256" key="1">
    <source>
        <dbReference type="SAM" id="SignalP"/>
    </source>
</evidence>
<dbReference type="Pfam" id="PF23247">
    <property type="entry name" value="LRR_RPS2"/>
    <property type="match status" value="1"/>
</dbReference>
<dbReference type="InterPro" id="IPR057135">
    <property type="entry name" value="At4g27190-like_LRR"/>
</dbReference>
<protein>
    <recommendedName>
        <fullName evidence="2">Disease resistance protein At4g27190-like leucine-rich repeats domain-containing protein</fullName>
    </recommendedName>
</protein>
<evidence type="ECO:0000313" key="4">
    <source>
        <dbReference type="Proteomes" id="UP001229421"/>
    </source>
</evidence>
<gene>
    <name evidence="3" type="ORF">QVD17_18247</name>
</gene>
<keyword evidence="4" id="KW-1185">Reference proteome</keyword>